<reference evidence="1 2" key="1">
    <citation type="journal article" date="2013" name="Genome Announc.">
        <title>Draft Genome Sequence of Cyclobacterium qasimii Strain M12-11BT, Isolated from Arctic Marine Sediment.</title>
        <authorList>
            <person name="Shivaji S."/>
            <person name="Ara S."/>
            <person name="Singh A."/>
            <person name="Kumar Pinnaka A."/>
        </authorList>
    </citation>
    <scope>NUCLEOTIDE SEQUENCE [LARGE SCALE GENOMIC DNA]</scope>
    <source>
        <strain evidence="1 2">M12-11B</strain>
    </source>
</reference>
<proteinExistence type="predicted"/>
<protein>
    <submittedName>
        <fullName evidence="1">Uncharacterized protein</fullName>
    </submittedName>
</protein>
<sequence>MVCDYNGCKVLDFIFLLLRFECPFLKRYFFDLWFRIEKDVHF</sequence>
<dbReference type="AlphaFoldDB" id="S7VQN4"/>
<name>S7VQN4_9BACT</name>
<dbReference type="STRING" id="641524.ADICYQ_0123"/>
<accession>S7VQN4</accession>
<evidence type="ECO:0000313" key="1">
    <source>
        <dbReference type="EMBL" id="EPR71652.1"/>
    </source>
</evidence>
<dbReference type="Proteomes" id="UP000014974">
    <property type="component" value="Unassembled WGS sequence"/>
</dbReference>
<gene>
    <name evidence="1" type="ORF">ADICYQ_0123</name>
</gene>
<organism evidence="1 2">
    <name type="scientific">Cyclobacterium qasimii M12-11B</name>
    <dbReference type="NCBI Taxonomy" id="641524"/>
    <lineage>
        <taxon>Bacteria</taxon>
        <taxon>Pseudomonadati</taxon>
        <taxon>Bacteroidota</taxon>
        <taxon>Cytophagia</taxon>
        <taxon>Cytophagales</taxon>
        <taxon>Cyclobacteriaceae</taxon>
        <taxon>Cyclobacterium</taxon>
    </lineage>
</organism>
<evidence type="ECO:0000313" key="2">
    <source>
        <dbReference type="Proteomes" id="UP000014974"/>
    </source>
</evidence>
<comment type="caution">
    <text evidence="1">The sequence shown here is derived from an EMBL/GenBank/DDBJ whole genome shotgun (WGS) entry which is preliminary data.</text>
</comment>
<dbReference type="EMBL" id="ATNM01000004">
    <property type="protein sequence ID" value="EPR71652.1"/>
    <property type="molecule type" value="Genomic_DNA"/>
</dbReference>